<accession>A0A0E9R3Z6</accession>
<reference evidence="1" key="2">
    <citation type="journal article" date="2015" name="Fish Shellfish Immunol.">
        <title>Early steps in the European eel (Anguilla anguilla)-Vibrio vulnificus interaction in the gills: Role of the RtxA13 toxin.</title>
        <authorList>
            <person name="Callol A."/>
            <person name="Pajuelo D."/>
            <person name="Ebbesson L."/>
            <person name="Teles M."/>
            <person name="MacKenzie S."/>
            <person name="Amaro C."/>
        </authorList>
    </citation>
    <scope>NUCLEOTIDE SEQUENCE</scope>
</reference>
<reference evidence="1" key="1">
    <citation type="submission" date="2014-11" db="EMBL/GenBank/DDBJ databases">
        <authorList>
            <person name="Amaro Gonzalez C."/>
        </authorList>
    </citation>
    <scope>NUCLEOTIDE SEQUENCE</scope>
</reference>
<dbReference type="AlphaFoldDB" id="A0A0E9R3Z6"/>
<dbReference type="EMBL" id="GBXM01084758">
    <property type="protein sequence ID" value="JAH23819.1"/>
    <property type="molecule type" value="Transcribed_RNA"/>
</dbReference>
<proteinExistence type="predicted"/>
<organism evidence="1">
    <name type="scientific">Anguilla anguilla</name>
    <name type="common">European freshwater eel</name>
    <name type="synonym">Muraena anguilla</name>
    <dbReference type="NCBI Taxonomy" id="7936"/>
    <lineage>
        <taxon>Eukaryota</taxon>
        <taxon>Metazoa</taxon>
        <taxon>Chordata</taxon>
        <taxon>Craniata</taxon>
        <taxon>Vertebrata</taxon>
        <taxon>Euteleostomi</taxon>
        <taxon>Actinopterygii</taxon>
        <taxon>Neopterygii</taxon>
        <taxon>Teleostei</taxon>
        <taxon>Anguilliformes</taxon>
        <taxon>Anguillidae</taxon>
        <taxon>Anguilla</taxon>
    </lineage>
</organism>
<sequence length="46" mass="5651">MHRPYCFNIHMMDPLPQPSFYWENSKDLDTVAWAEERIEFSSYCQH</sequence>
<name>A0A0E9R3Z6_ANGAN</name>
<protein>
    <submittedName>
        <fullName evidence="1">Uncharacterized protein</fullName>
    </submittedName>
</protein>
<evidence type="ECO:0000313" key="1">
    <source>
        <dbReference type="EMBL" id="JAH23819.1"/>
    </source>
</evidence>